<dbReference type="EMBL" id="PVUE01000012">
    <property type="protein sequence ID" value="PRZ41085.1"/>
    <property type="molecule type" value="Genomic_DNA"/>
</dbReference>
<gene>
    <name evidence="6" type="ORF">CLV47_112118</name>
</gene>
<keyword evidence="2" id="KW-0560">Oxidoreductase</keyword>
<evidence type="ECO:0000256" key="2">
    <source>
        <dbReference type="ARBA" id="ARBA00023002"/>
    </source>
</evidence>
<feature type="domain" description="Amine oxidase" evidence="5">
    <location>
        <begin position="13"/>
        <end position="436"/>
    </location>
</feature>
<dbReference type="InterPro" id="IPR017830">
    <property type="entry name" value="SQase_HpnE"/>
</dbReference>
<dbReference type="NCBIfam" id="TIGR03467">
    <property type="entry name" value="HpnE"/>
    <property type="match status" value="1"/>
</dbReference>
<dbReference type="OrthoDB" id="7849608at2"/>
<dbReference type="Proteomes" id="UP000237752">
    <property type="component" value="Unassembled WGS sequence"/>
</dbReference>
<evidence type="ECO:0000313" key="6">
    <source>
        <dbReference type="EMBL" id="PRZ41085.1"/>
    </source>
</evidence>
<dbReference type="PRINTS" id="PR00757">
    <property type="entry name" value="AMINEOXDASEF"/>
</dbReference>
<dbReference type="InterPro" id="IPR001613">
    <property type="entry name" value="Flavin_amine_oxidase"/>
</dbReference>
<organism evidence="6 7">
    <name type="scientific">Antricoccus suffuscus</name>
    <dbReference type="NCBI Taxonomy" id="1629062"/>
    <lineage>
        <taxon>Bacteria</taxon>
        <taxon>Bacillati</taxon>
        <taxon>Actinomycetota</taxon>
        <taxon>Actinomycetes</taxon>
        <taxon>Geodermatophilales</taxon>
        <taxon>Antricoccaceae</taxon>
        <taxon>Antricoccus</taxon>
    </lineage>
</organism>
<dbReference type="GO" id="GO:0016491">
    <property type="term" value="F:oxidoreductase activity"/>
    <property type="evidence" value="ECO:0007669"/>
    <property type="project" value="UniProtKB-KW"/>
</dbReference>
<comment type="cofactor">
    <cofactor evidence="1">
        <name>FAD</name>
        <dbReference type="ChEBI" id="CHEBI:57692"/>
    </cofactor>
</comment>
<feature type="binding site" evidence="3">
    <location>
        <position position="238"/>
    </location>
    <ligand>
        <name>FAD</name>
        <dbReference type="ChEBI" id="CHEBI:57692"/>
    </ligand>
</feature>
<evidence type="ECO:0000256" key="1">
    <source>
        <dbReference type="ARBA" id="ARBA00001974"/>
    </source>
</evidence>
<dbReference type="PANTHER" id="PTHR42923">
    <property type="entry name" value="PROTOPORPHYRINOGEN OXIDASE"/>
    <property type="match status" value="1"/>
</dbReference>
<evidence type="ECO:0000313" key="7">
    <source>
        <dbReference type="Proteomes" id="UP000237752"/>
    </source>
</evidence>
<comment type="caution">
    <text evidence="6">The sequence shown here is derived from an EMBL/GenBank/DDBJ whole genome shotgun (WGS) entry which is preliminary data.</text>
</comment>
<accession>A0A2T0ZXJ6</accession>
<dbReference type="InterPro" id="IPR036188">
    <property type="entry name" value="FAD/NAD-bd_sf"/>
</dbReference>
<evidence type="ECO:0000259" key="5">
    <source>
        <dbReference type="Pfam" id="PF01593"/>
    </source>
</evidence>
<dbReference type="InterPro" id="IPR050464">
    <property type="entry name" value="Zeta_carotene_desat/Oxidored"/>
</dbReference>
<dbReference type="SUPFAM" id="SSF51905">
    <property type="entry name" value="FAD/NAD(P)-binding domain"/>
    <property type="match status" value="1"/>
</dbReference>
<protein>
    <submittedName>
        <fullName evidence="6">Squalene-associated FAD-dependent desaturase</fullName>
    </submittedName>
</protein>
<name>A0A2T0ZXJ6_9ACTN</name>
<evidence type="ECO:0000256" key="3">
    <source>
        <dbReference type="PIRSR" id="PIRSR601613-1"/>
    </source>
</evidence>
<keyword evidence="7" id="KW-1185">Reference proteome</keyword>
<reference evidence="6 7" key="1">
    <citation type="submission" date="2018-03" db="EMBL/GenBank/DDBJ databases">
        <title>Genomic Encyclopedia of Archaeal and Bacterial Type Strains, Phase II (KMG-II): from individual species to whole genera.</title>
        <authorList>
            <person name="Goeker M."/>
        </authorList>
    </citation>
    <scope>NUCLEOTIDE SEQUENCE [LARGE SCALE GENOMIC DNA]</scope>
    <source>
        <strain evidence="6 7">DSM 100065</strain>
    </source>
</reference>
<feature type="compositionally biased region" description="Polar residues" evidence="4">
    <location>
        <begin position="440"/>
        <end position="452"/>
    </location>
</feature>
<dbReference type="RefSeq" id="WP_106349733.1">
    <property type="nucleotide sequence ID" value="NZ_PVUE01000012.1"/>
</dbReference>
<dbReference type="Pfam" id="PF01593">
    <property type="entry name" value="Amino_oxidase"/>
    <property type="match status" value="1"/>
</dbReference>
<evidence type="ECO:0000256" key="4">
    <source>
        <dbReference type="SAM" id="MobiDB-lite"/>
    </source>
</evidence>
<dbReference type="InterPro" id="IPR002937">
    <property type="entry name" value="Amino_oxidase"/>
</dbReference>
<dbReference type="Gene3D" id="3.50.50.60">
    <property type="entry name" value="FAD/NAD(P)-binding domain"/>
    <property type="match status" value="1"/>
</dbReference>
<proteinExistence type="predicted"/>
<dbReference type="AlphaFoldDB" id="A0A2T0ZXJ6"/>
<sequence>MTSKPVVVIGGGLAGITASVDLADRGHEVVLLESRSRLGGAAGSFERGGVRADTGQHVLLRCYTEYRGLIERMGASSLVSIQDSMDIPVIIEGRPIARLHRGQFGPAPMHLIPAVARYGALTPRERASAIRAARAIRSIDPDDCMTDERTFGEWLRSHGQNDRVIRRLWGLLCVAALNLTPDAASLALAAKVIQTGLLAEVSGGDIGLIQAPLSQVHDDAAARLLAHLGVTVRRGSRVTAVDQSDNGFVVRTRSDEVAARGAVLAIPHQYAARIVPPSAIADPDSWGGLGASPIINTHLRFDRTVTHLPFAAAPESPVQWLFDRTSALGIKTGQYLVTSTSAADSLSSATAQQICTSQYDALAVLLPGVRQAKVLDTFVTREPRATFRQAAGTARLRPQAQTALPGLVLAGAWTATGWPDTMEGAVRSGHVAAEVLCRSASGSLPTNDPTGSSRREAIA</sequence>
<dbReference type="PANTHER" id="PTHR42923:SF47">
    <property type="entry name" value="BLR3003 PROTEIN"/>
    <property type="match status" value="1"/>
</dbReference>
<feature type="region of interest" description="Disordered" evidence="4">
    <location>
        <begin position="440"/>
        <end position="459"/>
    </location>
</feature>